<dbReference type="RefSeq" id="WP_215611763.1">
    <property type="nucleotide sequence ID" value="NZ_CP076135.1"/>
</dbReference>
<dbReference type="KEGG" id="bsei:KMZ68_13260"/>
<feature type="region of interest" description="Disordered" evidence="1">
    <location>
        <begin position="39"/>
        <end position="77"/>
    </location>
</feature>
<dbReference type="Gene3D" id="3.30.420.60">
    <property type="entry name" value="eRF1 domain 2"/>
    <property type="match status" value="1"/>
</dbReference>
<organism evidence="2 3">
    <name type="scientific">Bradyrhizobium sediminis</name>
    <dbReference type="NCBI Taxonomy" id="2840469"/>
    <lineage>
        <taxon>Bacteria</taxon>
        <taxon>Pseudomonadati</taxon>
        <taxon>Pseudomonadota</taxon>
        <taxon>Alphaproteobacteria</taxon>
        <taxon>Hyphomicrobiales</taxon>
        <taxon>Nitrobacteraceae</taxon>
        <taxon>Bradyrhizobium</taxon>
    </lineage>
</organism>
<feature type="compositionally biased region" description="Basic and acidic residues" evidence="1">
    <location>
        <begin position="41"/>
        <end position="56"/>
    </location>
</feature>
<protein>
    <submittedName>
        <fullName evidence="2">Host attachment family protein</fullName>
    </submittedName>
</protein>
<dbReference type="AlphaFoldDB" id="A0A975NIY4"/>
<sequence length="154" mass="17303">MNNLKIPHNAFVFVGDGRKALFLRNDGDEKFPNLKTETVFAEEHPSSHDQGTERPGRVSKASQSGQRSTVEPTDWHDIEEHNFARKVAAALEQVIRERKVQALVVVAPPRTLADLREAFHADVKACIVAEINKDLTKHPVWEIEKHLTGDANSH</sequence>
<dbReference type="Proteomes" id="UP000680805">
    <property type="component" value="Chromosome"/>
</dbReference>
<proteinExistence type="predicted"/>
<reference evidence="2" key="1">
    <citation type="submission" date="2021-06" db="EMBL/GenBank/DDBJ databases">
        <title>Bradyrhizobium sp. S2-11-2 Genome sequencing.</title>
        <authorList>
            <person name="Jin L."/>
        </authorList>
    </citation>
    <scope>NUCLEOTIDE SEQUENCE</scope>
    <source>
        <strain evidence="2">S2-11-2</strain>
    </source>
</reference>
<evidence type="ECO:0000313" key="2">
    <source>
        <dbReference type="EMBL" id="QWG16023.1"/>
    </source>
</evidence>
<dbReference type="InterPro" id="IPR042226">
    <property type="entry name" value="eFR1_2_sf"/>
</dbReference>
<dbReference type="EMBL" id="CP076135">
    <property type="protein sequence ID" value="QWG16023.1"/>
    <property type="molecule type" value="Genomic_DNA"/>
</dbReference>
<evidence type="ECO:0000256" key="1">
    <source>
        <dbReference type="SAM" id="MobiDB-lite"/>
    </source>
</evidence>
<dbReference type="Pfam" id="PF18856">
    <property type="entry name" value="baeRF_family12"/>
    <property type="match status" value="1"/>
</dbReference>
<gene>
    <name evidence="2" type="ORF">KMZ68_13260</name>
</gene>
<dbReference type="InterPro" id="IPR041374">
    <property type="entry name" value="BaeRF_family12"/>
</dbReference>
<feature type="compositionally biased region" description="Polar residues" evidence="1">
    <location>
        <begin position="60"/>
        <end position="71"/>
    </location>
</feature>
<evidence type="ECO:0000313" key="3">
    <source>
        <dbReference type="Proteomes" id="UP000680805"/>
    </source>
</evidence>
<accession>A0A975NIY4</accession>
<name>A0A975NIY4_9BRAD</name>